<feature type="signal peptide" evidence="1">
    <location>
        <begin position="1"/>
        <end position="32"/>
    </location>
</feature>
<reference evidence="3 4" key="1">
    <citation type="submission" date="2016-02" db="EMBL/GenBank/DDBJ databases">
        <title>Corynebacterium glutamicum N24 whole genome sequencing project.</title>
        <authorList>
            <person name="Matsutani M."/>
            <person name="Nangtapong N."/>
            <person name="Yakushi T."/>
            <person name="Matsushita K."/>
        </authorList>
    </citation>
    <scope>NUCLEOTIDE SEQUENCE [LARGE SCALE GENOMIC DNA]</scope>
    <source>
        <strain evidence="3 4">N24</strain>
    </source>
</reference>
<protein>
    <recommendedName>
        <fullName evidence="2">DUF6973 domain-containing protein</fullName>
    </recommendedName>
</protein>
<proteinExistence type="predicted"/>
<dbReference type="EMBL" id="AP017369">
    <property type="protein sequence ID" value="BAU96083.1"/>
    <property type="molecule type" value="Genomic_DNA"/>
</dbReference>
<organism evidence="3 4">
    <name type="scientific">Corynebacterium suranareeae</name>
    <dbReference type="NCBI Taxonomy" id="2506452"/>
    <lineage>
        <taxon>Bacteria</taxon>
        <taxon>Bacillati</taxon>
        <taxon>Actinomycetota</taxon>
        <taxon>Actinomycetes</taxon>
        <taxon>Mycobacteriales</taxon>
        <taxon>Corynebacteriaceae</taxon>
        <taxon>Corynebacterium</taxon>
    </lineage>
</organism>
<evidence type="ECO:0000313" key="3">
    <source>
        <dbReference type="EMBL" id="BAU96083.1"/>
    </source>
</evidence>
<keyword evidence="4" id="KW-1185">Reference proteome</keyword>
<dbReference type="KEGG" id="csur:N24_1821"/>
<dbReference type="InterPro" id="IPR054246">
    <property type="entry name" value="DUF6973"/>
</dbReference>
<name>A0A160PSF0_9CORY</name>
<dbReference type="RefSeq" id="WP_096456326.1">
    <property type="nucleotide sequence ID" value="NZ_AP017369.1"/>
</dbReference>
<feature type="domain" description="DUF6973" evidence="2">
    <location>
        <begin position="153"/>
        <end position="238"/>
    </location>
</feature>
<evidence type="ECO:0000313" key="4">
    <source>
        <dbReference type="Proteomes" id="UP000218244"/>
    </source>
</evidence>
<feature type="chain" id="PRO_5007819073" description="DUF6973 domain-containing protein" evidence="1">
    <location>
        <begin position="33"/>
        <end position="262"/>
    </location>
</feature>
<dbReference type="Proteomes" id="UP000218244">
    <property type="component" value="Chromosome"/>
</dbReference>
<dbReference type="Pfam" id="PF22322">
    <property type="entry name" value="DUF6973"/>
    <property type="match status" value="1"/>
</dbReference>
<evidence type="ECO:0000259" key="2">
    <source>
        <dbReference type="Pfam" id="PF22322"/>
    </source>
</evidence>
<accession>A0A160PSF0</accession>
<keyword evidence="1" id="KW-0732">Signal</keyword>
<evidence type="ECO:0000256" key="1">
    <source>
        <dbReference type="SAM" id="SignalP"/>
    </source>
</evidence>
<gene>
    <name evidence="3" type="ORF">N24_1821</name>
</gene>
<dbReference type="AlphaFoldDB" id="A0A160PSF0"/>
<sequence>MSSSHNIRKIFSALAVSFSVSLIAIAVTPASAQEPVITQHILETSVDLNSENLVDTSDFSSAQILQAQKLINVMKKSENIYEYFGTLSDVEQRSIIAAIEQNPYLIEDELPRMRTQNELTDENEKKSPSEQYKLYMTILEMLSCINLVDVPSCALANQAANIAESEARIRYPDSTTNGKGDAFRHCTWSALMTIRIGEDGAEKIGNAHETVRRGEPEEREMDLINNALGRDVGGRFTINKDEDGALNTCASMANIGLLHTLI</sequence>